<dbReference type="OrthoDB" id="5990529at2759"/>
<feature type="region of interest" description="Disordered" evidence="1">
    <location>
        <begin position="95"/>
        <end position="124"/>
    </location>
</feature>
<feature type="region of interest" description="Disordered" evidence="1">
    <location>
        <begin position="247"/>
        <end position="271"/>
    </location>
</feature>
<protein>
    <submittedName>
        <fullName evidence="2">Uncharacterized protein</fullName>
    </submittedName>
</protein>
<feature type="compositionally biased region" description="Low complexity" evidence="1">
    <location>
        <begin position="95"/>
        <end position="106"/>
    </location>
</feature>
<feature type="region of interest" description="Disordered" evidence="1">
    <location>
        <begin position="157"/>
        <end position="184"/>
    </location>
</feature>
<dbReference type="OMA" id="CHIDINM"/>
<reference evidence="2 3" key="1">
    <citation type="journal article" date="2018" name="Sci. Rep.">
        <title>Comparative analysis of the Pocillopora damicornis genome highlights role of immune system in coral evolution.</title>
        <authorList>
            <person name="Cunning R."/>
            <person name="Bay R.A."/>
            <person name="Gillette P."/>
            <person name="Baker A.C."/>
            <person name="Traylor-Knowles N."/>
        </authorList>
    </citation>
    <scope>NUCLEOTIDE SEQUENCE [LARGE SCALE GENOMIC DNA]</scope>
    <source>
        <strain evidence="2">RSMAS</strain>
        <tissue evidence="2">Whole animal</tissue>
    </source>
</reference>
<feature type="compositionally biased region" description="Basic and acidic residues" evidence="1">
    <location>
        <begin position="247"/>
        <end position="262"/>
    </location>
</feature>
<feature type="region of interest" description="Disordered" evidence="1">
    <location>
        <begin position="23"/>
        <end position="57"/>
    </location>
</feature>
<organism evidence="2 3">
    <name type="scientific">Pocillopora damicornis</name>
    <name type="common">Cauliflower coral</name>
    <name type="synonym">Millepora damicornis</name>
    <dbReference type="NCBI Taxonomy" id="46731"/>
    <lineage>
        <taxon>Eukaryota</taxon>
        <taxon>Metazoa</taxon>
        <taxon>Cnidaria</taxon>
        <taxon>Anthozoa</taxon>
        <taxon>Hexacorallia</taxon>
        <taxon>Scleractinia</taxon>
        <taxon>Astrocoeniina</taxon>
        <taxon>Pocilloporidae</taxon>
        <taxon>Pocillopora</taxon>
    </lineage>
</organism>
<name>A0A3M6V153_POCDA</name>
<keyword evidence="3" id="KW-1185">Reference proteome</keyword>
<dbReference type="AlphaFoldDB" id="A0A3M6V153"/>
<evidence type="ECO:0000256" key="1">
    <source>
        <dbReference type="SAM" id="MobiDB-lite"/>
    </source>
</evidence>
<accession>A0A3M6V153</accession>
<proteinExistence type="predicted"/>
<comment type="caution">
    <text evidence="2">The sequence shown here is derived from an EMBL/GenBank/DDBJ whole genome shotgun (WGS) entry which is preliminary data.</text>
</comment>
<evidence type="ECO:0000313" key="3">
    <source>
        <dbReference type="Proteomes" id="UP000275408"/>
    </source>
</evidence>
<gene>
    <name evidence="2" type="ORF">pdam_00010468</name>
</gene>
<sequence>MNTRSQIPKGNKLFLPKIEYAKLTEDRPLGDENPNMKTVFSDDELEKSNGESETEENIPLLNLNYNMGTFTRFSVLPPIQDNARHGRRLSNARRFSFASSNGSAASHDTSRKSSEGKSHKNVDFSSFVAQQRKDSSGEYNKHLQVVGRPCLAEKRETLGKDRFRSKPRIPQRSFSSPVGSDSDKSSCKGCNTLLIRQRSKTEGGQYPIDSQSRADVVQHTCIRSEEFSGKIQKRFNSNSLRLQSEHHAYEKNNNRIQSERRKGSTTATRQSERIGLSVATLANGRRPVSRCEIDLNVNSSVSFEQDIHVLNEQRSNSPPSISIYESKEKTASNEKRDQSEETAYSLQGMPQIQILIDSLENAREELPKASMHVPYTSLREKRRRSALCRNNSKQVDDFLLVHNLRDLGLL</sequence>
<feature type="compositionally biased region" description="Basic and acidic residues" evidence="1">
    <location>
        <begin position="108"/>
        <end position="122"/>
    </location>
</feature>
<dbReference type="Proteomes" id="UP000275408">
    <property type="component" value="Unassembled WGS sequence"/>
</dbReference>
<evidence type="ECO:0000313" key="2">
    <source>
        <dbReference type="EMBL" id="RMX59632.1"/>
    </source>
</evidence>
<dbReference type="EMBL" id="RCHS01000299">
    <property type="protein sequence ID" value="RMX59632.1"/>
    <property type="molecule type" value="Genomic_DNA"/>
</dbReference>